<keyword evidence="3" id="KW-1185">Reference proteome</keyword>
<dbReference type="InterPro" id="IPR029261">
    <property type="entry name" value="Transposase_Znf"/>
</dbReference>
<proteinExistence type="predicted"/>
<dbReference type="AlphaFoldDB" id="A0A6P1M9F2"/>
<dbReference type="RefSeq" id="WP_160629834.1">
    <property type="nucleotide sequence ID" value="NZ_CP047593.1"/>
</dbReference>
<feature type="domain" description="Transposase IS204/IS1001/IS1096/IS1165 zinc-finger" evidence="1">
    <location>
        <begin position="42"/>
        <end position="86"/>
    </location>
</feature>
<gene>
    <name evidence="2" type="ORF">GT409_14835</name>
</gene>
<sequence length="103" mass="11435">MTAQKILKILGEWEGFRVGTVGPAPGDPSEVWIELTAENGSGRCSGCGSLSHTVHDSTIQWIRELPVFGKTTWLMITRRRMLCPACGPKLEALTWLDPYSRFS</sequence>
<evidence type="ECO:0000313" key="2">
    <source>
        <dbReference type="EMBL" id="QHI70662.1"/>
    </source>
</evidence>
<name>A0A6P1M9F2_9BACT</name>
<evidence type="ECO:0000259" key="1">
    <source>
        <dbReference type="Pfam" id="PF14690"/>
    </source>
</evidence>
<reference evidence="2 3" key="1">
    <citation type="submission" date="2020-01" db="EMBL/GenBank/DDBJ databases">
        <title>Ponticoccus aerotolerans gen. nov., sp. nov., an anaerobic bacterium and proposal of Ponticoccusceae fam. nov., Ponticoccusles ord. nov. and Ponticoccuse classis nov. in the phylum Kiritimatiellaeota.</title>
        <authorList>
            <person name="Zhou L.Y."/>
            <person name="Du Z.J."/>
        </authorList>
    </citation>
    <scope>NUCLEOTIDE SEQUENCE [LARGE SCALE GENOMIC DNA]</scope>
    <source>
        <strain evidence="2 3">S-5007</strain>
    </source>
</reference>
<protein>
    <recommendedName>
        <fullName evidence="1">Transposase IS204/IS1001/IS1096/IS1165 zinc-finger domain-containing protein</fullName>
    </recommendedName>
</protein>
<organism evidence="2 3">
    <name type="scientific">Tichowtungia aerotolerans</name>
    <dbReference type="NCBI Taxonomy" id="2697043"/>
    <lineage>
        <taxon>Bacteria</taxon>
        <taxon>Pseudomonadati</taxon>
        <taxon>Kiritimatiellota</taxon>
        <taxon>Tichowtungiia</taxon>
        <taxon>Tichowtungiales</taxon>
        <taxon>Tichowtungiaceae</taxon>
        <taxon>Tichowtungia</taxon>
    </lineage>
</organism>
<accession>A0A6P1M9F2</accession>
<dbReference type="EMBL" id="CP047593">
    <property type="protein sequence ID" value="QHI70662.1"/>
    <property type="molecule type" value="Genomic_DNA"/>
</dbReference>
<evidence type="ECO:0000313" key="3">
    <source>
        <dbReference type="Proteomes" id="UP000464954"/>
    </source>
</evidence>
<dbReference type="KEGG" id="taer:GT409_14835"/>
<dbReference type="Pfam" id="PF14690">
    <property type="entry name" value="Zn_ribbon_ISL3"/>
    <property type="match status" value="1"/>
</dbReference>
<dbReference type="Proteomes" id="UP000464954">
    <property type="component" value="Chromosome"/>
</dbReference>